<keyword evidence="1" id="KW-0812">Transmembrane</keyword>
<evidence type="ECO:0000313" key="3">
    <source>
        <dbReference type="Proteomes" id="UP001277803"/>
    </source>
</evidence>
<sequence>MNSFRANVVRVNRKLFTHFSVWNRQKIPGEQGEQYNRKKKDAGFSGCSGNQSRILTIGMAKAITNENDGDKHRFYKSSRIIRMRGMAIAILARYWQMGWRFAILMK</sequence>
<organism evidence="2 3">
    <name type="scientific">Bifidobacterium longum</name>
    <dbReference type="NCBI Taxonomy" id="216816"/>
    <lineage>
        <taxon>Bacteria</taxon>
        <taxon>Bacillati</taxon>
        <taxon>Actinomycetota</taxon>
        <taxon>Actinomycetes</taxon>
        <taxon>Bifidobacteriales</taxon>
        <taxon>Bifidobacteriaceae</taxon>
        <taxon>Bifidobacterium</taxon>
    </lineage>
</organism>
<dbReference type="EMBL" id="JAWLRA010000036">
    <property type="protein sequence ID" value="MDW3127307.1"/>
    <property type="molecule type" value="Genomic_DNA"/>
</dbReference>
<accession>A0AB35S9E2</accession>
<name>A0AB35S9E2_BIFLN</name>
<evidence type="ECO:0000313" key="2">
    <source>
        <dbReference type="EMBL" id="MDW3127307.1"/>
    </source>
</evidence>
<dbReference type="AlphaFoldDB" id="A0AB35S9E2"/>
<evidence type="ECO:0000256" key="1">
    <source>
        <dbReference type="SAM" id="Phobius"/>
    </source>
</evidence>
<dbReference type="Proteomes" id="UP001277803">
    <property type="component" value="Unassembled WGS sequence"/>
</dbReference>
<keyword evidence="1" id="KW-0472">Membrane</keyword>
<keyword evidence="1" id="KW-1133">Transmembrane helix</keyword>
<gene>
    <name evidence="2" type="ORF">RS890_09575</name>
</gene>
<proteinExistence type="predicted"/>
<dbReference type="RefSeq" id="WP_144169831.1">
    <property type="nucleotide sequence ID" value="NZ_JAWWTM010000023.1"/>
</dbReference>
<comment type="caution">
    <text evidence="2">The sequence shown here is derived from an EMBL/GenBank/DDBJ whole genome shotgun (WGS) entry which is preliminary data.</text>
</comment>
<reference evidence="2" key="1">
    <citation type="submission" date="2023-10" db="EMBL/GenBank/DDBJ databases">
        <title>Rapid discrimination of Bifidobacterium longum Subspecies based on MALDI-TOF MS and Machine Learning.</title>
        <authorList>
            <person name="Chen J."/>
        </authorList>
    </citation>
    <scope>NUCLEOTIDE SEQUENCE</scope>
    <source>
        <strain evidence="2">YGMCC0039</strain>
    </source>
</reference>
<protein>
    <submittedName>
        <fullName evidence="2">Uncharacterized protein</fullName>
    </submittedName>
</protein>
<feature type="transmembrane region" description="Helical" evidence="1">
    <location>
        <begin position="81"/>
        <end position="97"/>
    </location>
</feature>